<comment type="caution">
    <text evidence="1">The sequence shown here is derived from an EMBL/GenBank/DDBJ whole genome shotgun (WGS) entry which is preliminary data.</text>
</comment>
<reference evidence="1 2" key="1">
    <citation type="submission" date="2020-01" db="EMBL/GenBank/DDBJ databases">
        <title>Novel species isolated from a subtropical stream in China.</title>
        <authorList>
            <person name="Lu H."/>
        </authorList>
    </citation>
    <scope>NUCLEOTIDE SEQUENCE [LARGE SCALE GENOMIC DNA]</scope>
    <source>
        <strain evidence="1 2">FT82W</strain>
    </source>
</reference>
<sequence>MAVLDERYRFRRGGKECRLSPRQLHLDAKKNALDALKDRCESGLCQRERHIAGAGDALRRGWRGGRRWRKVSLPAGLSSLVSAYVDNEREIWLAAALPQSEGQRPLACQAAGRLAGGAETVGTVNGGRLNFSLFKSLRAAMLLILAAGAAQVACAAPLDIVIGALADYKTFRLKSAELDSLVAPYCTRVRDKARKPMIVREYTCSPESGITAISMDSREGLGEPLPNYMMSIVVDFSANSYPAMKALVEKKLGRPKKAGSDYSEWHYSRDKALNQNGNPVINLSRTDAQSASLQIALEQGER</sequence>
<dbReference type="AlphaFoldDB" id="A0A845G9Y4"/>
<organism evidence="1 2">
    <name type="scientific">Duganella vulcania</name>
    <dbReference type="NCBI Taxonomy" id="2692166"/>
    <lineage>
        <taxon>Bacteria</taxon>
        <taxon>Pseudomonadati</taxon>
        <taxon>Pseudomonadota</taxon>
        <taxon>Betaproteobacteria</taxon>
        <taxon>Burkholderiales</taxon>
        <taxon>Oxalobacteraceae</taxon>
        <taxon>Telluria group</taxon>
        <taxon>Duganella</taxon>
    </lineage>
</organism>
<evidence type="ECO:0000313" key="1">
    <source>
        <dbReference type="EMBL" id="MYM91094.1"/>
    </source>
</evidence>
<gene>
    <name evidence="1" type="ORF">GTP91_28460</name>
</gene>
<dbReference type="EMBL" id="WWCW01000165">
    <property type="protein sequence ID" value="MYM91094.1"/>
    <property type="molecule type" value="Genomic_DNA"/>
</dbReference>
<dbReference type="Proteomes" id="UP000470302">
    <property type="component" value="Unassembled WGS sequence"/>
</dbReference>
<protein>
    <submittedName>
        <fullName evidence="1">Uncharacterized protein</fullName>
    </submittedName>
</protein>
<dbReference type="RefSeq" id="WP_161099786.1">
    <property type="nucleotide sequence ID" value="NZ_WWCW01000165.1"/>
</dbReference>
<evidence type="ECO:0000313" key="2">
    <source>
        <dbReference type="Proteomes" id="UP000470302"/>
    </source>
</evidence>
<name>A0A845G9Y4_9BURK</name>
<accession>A0A845G9Y4</accession>
<proteinExistence type="predicted"/>